<dbReference type="GO" id="GO:0016757">
    <property type="term" value="F:glycosyltransferase activity"/>
    <property type="evidence" value="ECO:0007669"/>
    <property type="project" value="InterPro"/>
</dbReference>
<dbReference type="KEGG" id="aram:KAR29_11280"/>
<dbReference type="AlphaFoldDB" id="A0A9Q7EUR4"/>
<evidence type="ECO:0000259" key="1">
    <source>
        <dbReference type="Pfam" id="PF00534"/>
    </source>
</evidence>
<dbReference type="PANTHER" id="PTHR45947">
    <property type="entry name" value="SULFOQUINOVOSYL TRANSFERASE SQD2"/>
    <property type="match status" value="1"/>
</dbReference>
<dbReference type="InterPro" id="IPR001296">
    <property type="entry name" value="Glyco_trans_1"/>
</dbReference>
<dbReference type="PANTHER" id="PTHR45947:SF3">
    <property type="entry name" value="SULFOQUINOVOSYL TRANSFERASE SQD2"/>
    <property type="match status" value="1"/>
</dbReference>
<feature type="domain" description="Glycosyl transferase family 1" evidence="1">
    <location>
        <begin position="160"/>
        <end position="307"/>
    </location>
</feature>
<dbReference type="RefSeq" id="WP_274373091.1">
    <property type="nucleotide sequence ID" value="NZ_CP072943.1"/>
</dbReference>
<dbReference type="Proteomes" id="UP000671879">
    <property type="component" value="Chromosome"/>
</dbReference>
<keyword evidence="3" id="KW-1185">Reference proteome</keyword>
<evidence type="ECO:0000313" key="2">
    <source>
        <dbReference type="EMBL" id="QTX31898.1"/>
    </source>
</evidence>
<dbReference type="Pfam" id="PF00534">
    <property type="entry name" value="Glycos_transf_1"/>
    <property type="match status" value="1"/>
</dbReference>
<protein>
    <submittedName>
        <fullName evidence="2">Glycosyltransferase family 4 protein</fullName>
    </submittedName>
</protein>
<reference evidence="3" key="1">
    <citation type="submission" date="2021-04" db="EMBL/GenBank/DDBJ databases">
        <title>A novel Synergistetes isolate from a pyrite-forming mixed culture.</title>
        <authorList>
            <person name="Bunk B."/>
            <person name="Sproer C."/>
            <person name="Spring S."/>
            <person name="Pester M."/>
        </authorList>
    </citation>
    <scope>NUCLEOTIDE SEQUENCE [LARGE SCALE GENOMIC DNA]</scope>
    <source>
        <strain evidence="3">J.5.4.2-T.3.5.2</strain>
    </source>
</reference>
<proteinExistence type="predicted"/>
<dbReference type="InterPro" id="IPR050194">
    <property type="entry name" value="Glycosyltransferase_grp1"/>
</dbReference>
<accession>A0A9Q7EUR4</accession>
<name>A0A9Q7EUR4_9BACT</name>
<sequence length="351" mass="40430">MFSEANELETKNYPECTQAVLLGKKINGFFFHKKQKKIVSRAMDIYSCDNFDIIHSHSLFTNGNTARILSKKLNIPYIVAVRNTDINTFFKFMPHLKKLGITILLEASKIIFINKPYRDFVLYKIVPNKHKLAIAEKSVIINNGIDDFWVQNKLNAPKICNEKSIKLLTVGDITKNKNQITTLLVTKLLKMRNYNVSLIVVGEPKDKKIMQKILSSNMLQYIPKQTKDKLLRIYRNADIFILPSHKETFGLVYAEAMTQGLPLVYTKGQGFDETFEEGCVGYHADSRNVSEIADKVECVLKNYKSLSQNCIDLSVRFDWTEIAKIYNLIYDYSVNNYDNVRYLSHIHSSSL</sequence>
<dbReference type="EMBL" id="CP072943">
    <property type="protein sequence ID" value="QTX31898.1"/>
    <property type="molecule type" value="Genomic_DNA"/>
</dbReference>
<evidence type="ECO:0000313" key="3">
    <source>
        <dbReference type="Proteomes" id="UP000671879"/>
    </source>
</evidence>
<dbReference type="CDD" id="cd03801">
    <property type="entry name" value="GT4_PimA-like"/>
    <property type="match status" value="1"/>
</dbReference>
<dbReference type="Gene3D" id="3.40.50.2000">
    <property type="entry name" value="Glycogen Phosphorylase B"/>
    <property type="match status" value="2"/>
</dbReference>
<dbReference type="SUPFAM" id="SSF53756">
    <property type="entry name" value="UDP-Glycosyltransferase/glycogen phosphorylase"/>
    <property type="match status" value="1"/>
</dbReference>
<gene>
    <name evidence="2" type="ORF">KAR29_11280</name>
</gene>
<organism evidence="2 3">
    <name type="scientific">Aminithiophilus ramosus</name>
    <dbReference type="NCBI Taxonomy" id="3029084"/>
    <lineage>
        <taxon>Bacteria</taxon>
        <taxon>Thermotogati</taxon>
        <taxon>Synergistota</taxon>
        <taxon>Synergistia</taxon>
        <taxon>Synergistales</taxon>
        <taxon>Aminithiophilaceae</taxon>
        <taxon>Aminithiophilus</taxon>
    </lineage>
</organism>